<dbReference type="Proteomes" id="UP000663845">
    <property type="component" value="Unassembled WGS sequence"/>
</dbReference>
<dbReference type="PROSITE" id="PS50009">
    <property type="entry name" value="RASGEF_CAT"/>
    <property type="match status" value="1"/>
</dbReference>
<evidence type="ECO:0000256" key="3">
    <source>
        <dbReference type="SAM" id="MobiDB-lite"/>
    </source>
</evidence>
<dbReference type="GO" id="GO:0016324">
    <property type="term" value="C:apical plasma membrane"/>
    <property type="evidence" value="ECO:0007669"/>
    <property type="project" value="TreeGrafter"/>
</dbReference>
<gene>
    <name evidence="6" type="ORF">JYZ213_LOCUS25306</name>
</gene>
<dbReference type="Gene3D" id="1.10.840.10">
    <property type="entry name" value="Ras guanine-nucleotide exchange factors catalytic domain"/>
    <property type="match status" value="2"/>
</dbReference>
<evidence type="ECO:0000256" key="2">
    <source>
        <dbReference type="PROSITE-ProRule" id="PRU00168"/>
    </source>
</evidence>
<evidence type="ECO:0000259" key="5">
    <source>
        <dbReference type="PROSITE" id="PS50200"/>
    </source>
</evidence>
<dbReference type="CDD" id="cd01785">
    <property type="entry name" value="RA_PDZ-GEF1"/>
    <property type="match status" value="1"/>
</dbReference>
<dbReference type="AlphaFoldDB" id="A0A814UF05"/>
<reference evidence="6" key="1">
    <citation type="submission" date="2021-02" db="EMBL/GenBank/DDBJ databases">
        <authorList>
            <person name="Nowell W R."/>
        </authorList>
    </citation>
    <scope>NUCLEOTIDE SEQUENCE</scope>
</reference>
<feature type="region of interest" description="Disordered" evidence="3">
    <location>
        <begin position="1022"/>
        <end position="1044"/>
    </location>
</feature>
<protein>
    <submittedName>
        <fullName evidence="6">Uncharacterized protein</fullName>
    </submittedName>
</protein>
<dbReference type="SMART" id="SM00147">
    <property type="entry name" value="RasGEF"/>
    <property type="match status" value="1"/>
</dbReference>
<dbReference type="PROSITE" id="PS50200">
    <property type="entry name" value="RA"/>
    <property type="match status" value="1"/>
</dbReference>
<dbReference type="Pfam" id="PF00617">
    <property type="entry name" value="RasGEF"/>
    <property type="match status" value="2"/>
</dbReference>
<dbReference type="InterPro" id="IPR001895">
    <property type="entry name" value="RASGEF_cat_dom"/>
</dbReference>
<accession>A0A814UF05</accession>
<dbReference type="EMBL" id="CAJNOG010000322">
    <property type="protein sequence ID" value="CAF1172679.1"/>
    <property type="molecule type" value="Genomic_DNA"/>
</dbReference>
<feature type="compositionally biased region" description="Polar residues" evidence="3">
    <location>
        <begin position="1022"/>
        <end position="1031"/>
    </location>
</feature>
<dbReference type="InterPro" id="IPR008937">
    <property type="entry name" value="Ras-like_GEF"/>
</dbReference>
<feature type="domain" description="Ras-GEF" evidence="4">
    <location>
        <begin position="188"/>
        <end position="415"/>
    </location>
</feature>
<feature type="region of interest" description="Disordered" evidence="3">
    <location>
        <begin position="39"/>
        <end position="68"/>
    </location>
</feature>
<evidence type="ECO:0000256" key="1">
    <source>
        <dbReference type="ARBA" id="ARBA00022658"/>
    </source>
</evidence>
<dbReference type="PANTHER" id="PTHR23113:SF249">
    <property type="entry name" value="RAP GUANINE NUCLEOTIDE EXCHANGE FACTOR 6"/>
    <property type="match status" value="1"/>
</dbReference>
<dbReference type="InterPro" id="IPR023578">
    <property type="entry name" value="Ras_GEF_dom_sf"/>
</dbReference>
<comment type="caution">
    <text evidence="6">The sequence shown here is derived from an EMBL/GenBank/DDBJ whole genome shotgun (WGS) entry which is preliminary data.</text>
</comment>
<dbReference type="InterPro" id="IPR000159">
    <property type="entry name" value="RA_dom"/>
</dbReference>
<feature type="domain" description="Ras-associating" evidence="5">
    <location>
        <begin position="79"/>
        <end position="163"/>
    </location>
</feature>
<dbReference type="SUPFAM" id="SSF48366">
    <property type="entry name" value="Ras GEF"/>
    <property type="match status" value="2"/>
</dbReference>
<evidence type="ECO:0000313" key="7">
    <source>
        <dbReference type="Proteomes" id="UP000663845"/>
    </source>
</evidence>
<proteinExistence type="predicted"/>
<keyword evidence="1 2" id="KW-0344">Guanine-nucleotide releasing factor</keyword>
<evidence type="ECO:0000313" key="6">
    <source>
        <dbReference type="EMBL" id="CAF1172679.1"/>
    </source>
</evidence>
<dbReference type="CDD" id="cd00155">
    <property type="entry name" value="RasGEF"/>
    <property type="match status" value="1"/>
</dbReference>
<organism evidence="6 7">
    <name type="scientific">Adineta steineri</name>
    <dbReference type="NCBI Taxonomy" id="433720"/>
    <lineage>
        <taxon>Eukaryota</taxon>
        <taxon>Metazoa</taxon>
        <taxon>Spiralia</taxon>
        <taxon>Gnathifera</taxon>
        <taxon>Rotifera</taxon>
        <taxon>Eurotatoria</taxon>
        <taxon>Bdelloidea</taxon>
        <taxon>Adinetida</taxon>
        <taxon>Adinetidae</taxon>
        <taxon>Adineta</taxon>
    </lineage>
</organism>
<sequence>MGYKTTMKRNKVFPCLLELDTIATDNVLDTSVSSLSISNKSLNRSSSNPDLSSSSISNKSMTSSTSTFSGTINDEDNITFVVKVYRSDQSFKYFPILKTTTAKQVVMLAITEFGIADQSRYYSLCEVSVENTVIKQKRLPDQIDNLPERLAINARYYLKNNHSTETLVPDNLSNELMRESRIHFLQLDSLEICAQLTLRDFAIFKSIQPTEYIDHIFKLKSTYGIPHLEKFLRLPNQEMYWTITEIIRETNLMQRSKIIKHFIKIAKCCKDMKNFNSMFAIISGLDHKTVQRLQATWERVPDKYKKIFEELKLLLDISRNMSVYRNLLRNDLIAPPIIPMFPVCMKDLTFIHLGNQTQDNNLINFEKLRMISKEIRYIVNMSSSPYDISNMFDSPTSHSQIFAGFGHQPTTDSFATIRKHQTGMRLSIVANAKRIYDEELKLLLDISRNMSVYRNLLRNDLIAPPIIPMFPVCMKDLTFIHLGNQTQDNNLINFEKLRMISKEIRYIVNMSSSPYDISNMFDSPTSHSQIFAGFGHQPTTDSFATIRKHQTGMRLSIVANAKRIYDEALMVKKVKTYLNNAEIIEDEDRLFDLANQCEPAGILLSSTRKFSLAGHLLFNDNDEKTSSFISYDDRMNIGFPRARLNSSPTRLLALKNAFFQNVSTLKRRPSPSTSSLSSNSSCDRRAGSIQLTKFGTQSPDAVNKLLRLSDSNHQIKSRAPQKSNTILRSPSPLINNSITLTGLTSTTGILLSSTRKFSLAGHLLFSDNDEKTSSFISYDDRMNIGFPRARLNSSPTRLLALKNAFFQNVSTLKRRPSPSTSSLSSNSSCDRRAGSIQLTKFGTQSPDAVNKLLRLSDSNHQIKSRAPQKSNTILRSPSPLINNSITLTGLTSTSELTQRRYHHQVTKMRDANKLTSESSSLNLKPASSVLFIRHHKPETNQNNNDLSKISDSGISSLKSTDTYITGSGSDKSTSSTISDGFSSIKNRSHSIAAQGNTDNQHDNDDQRPIIIHSWIKRSKSQNELNLNQGESNGDYDDHEQVTAV</sequence>
<dbReference type="InterPro" id="IPR036964">
    <property type="entry name" value="RASGEF_cat_dom_sf"/>
</dbReference>
<name>A0A814UF05_9BILA</name>
<evidence type="ECO:0000259" key="4">
    <source>
        <dbReference type="PROSITE" id="PS50009"/>
    </source>
</evidence>
<dbReference type="PANTHER" id="PTHR23113">
    <property type="entry name" value="GUANINE NUCLEOTIDE EXCHANGE FACTOR"/>
    <property type="match status" value="1"/>
</dbReference>
<dbReference type="Pfam" id="PF00788">
    <property type="entry name" value="RA"/>
    <property type="match status" value="1"/>
</dbReference>
<dbReference type="SMART" id="SM00314">
    <property type="entry name" value="RA"/>
    <property type="match status" value="1"/>
</dbReference>
<dbReference type="GO" id="GO:0005085">
    <property type="term" value="F:guanyl-nucleotide exchange factor activity"/>
    <property type="evidence" value="ECO:0007669"/>
    <property type="project" value="UniProtKB-KW"/>
</dbReference>
<dbReference type="GO" id="GO:0007265">
    <property type="term" value="P:Ras protein signal transduction"/>
    <property type="evidence" value="ECO:0007669"/>
    <property type="project" value="TreeGrafter"/>
</dbReference>